<feature type="signal peptide" evidence="1">
    <location>
        <begin position="1"/>
        <end position="26"/>
    </location>
</feature>
<dbReference type="Gene3D" id="3.20.20.190">
    <property type="entry name" value="Phosphatidylinositol (PI) phosphodiesterase"/>
    <property type="match status" value="1"/>
</dbReference>
<sequence length="293" mass="31682">MHAHPLAAAVAALGATVALLSGPAARASERPAAAVNSAPLVIAHRGASGYAPENTLAAVDLAGRMGFAWVETDVQRTRDGELVVVHDETLARTTDAEQRFPGRAPWRVRDFTAAEIATLDAGGWFGPRWAGARVPTLREYLSRVERNGQRLLLEIKRPELYPGIERDILLTLGEEGWLDRSHTRRGLVVQSFGADSVRAVHRQRPDVVTGLLGNPAVAELPSYAAFTDQINPSHTRITADYVAAVQRLRGAHGEPLRVHVWTVNDAAGAERAEAFGVDGIITDRPDVVRDAVR</sequence>
<keyword evidence="1" id="KW-0732">Signal</keyword>
<feature type="chain" id="PRO_5045338185" evidence="1">
    <location>
        <begin position="27"/>
        <end position="293"/>
    </location>
</feature>
<dbReference type="Pfam" id="PF03009">
    <property type="entry name" value="GDPD"/>
    <property type="match status" value="1"/>
</dbReference>
<evidence type="ECO:0000259" key="2">
    <source>
        <dbReference type="PROSITE" id="PS51704"/>
    </source>
</evidence>
<dbReference type="Proteomes" id="UP001596160">
    <property type="component" value="Unassembled WGS sequence"/>
</dbReference>
<protein>
    <submittedName>
        <fullName evidence="3">Glycerophosphodiester phosphodiesterase</fullName>
    </submittedName>
</protein>
<dbReference type="InterPro" id="IPR017946">
    <property type="entry name" value="PLC-like_Pdiesterase_TIM-brl"/>
</dbReference>
<dbReference type="InterPro" id="IPR030395">
    <property type="entry name" value="GP_PDE_dom"/>
</dbReference>
<dbReference type="SUPFAM" id="SSF51695">
    <property type="entry name" value="PLC-like phosphodiesterases"/>
    <property type="match status" value="1"/>
</dbReference>
<comment type="caution">
    <text evidence="3">The sequence shown here is derived from an EMBL/GenBank/DDBJ whole genome shotgun (WGS) entry which is preliminary data.</text>
</comment>
<keyword evidence="4" id="KW-1185">Reference proteome</keyword>
<dbReference type="RefSeq" id="WP_381733526.1">
    <property type="nucleotide sequence ID" value="NZ_BAAASB010000005.1"/>
</dbReference>
<reference evidence="4" key="1">
    <citation type="journal article" date="2019" name="Int. J. Syst. Evol. Microbiol.">
        <title>The Global Catalogue of Microorganisms (GCM) 10K type strain sequencing project: providing services to taxonomists for standard genome sequencing and annotation.</title>
        <authorList>
            <consortium name="The Broad Institute Genomics Platform"/>
            <consortium name="The Broad Institute Genome Sequencing Center for Infectious Disease"/>
            <person name="Wu L."/>
            <person name="Ma J."/>
        </authorList>
    </citation>
    <scope>NUCLEOTIDE SEQUENCE [LARGE SCALE GENOMIC DNA]</scope>
    <source>
        <strain evidence="4">PCU 266</strain>
    </source>
</reference>
<proteinExistence type="predicted"/>
<evidence type="ECO:0000256" key="1">
    <source>
        <dbReference type="SAM" id="SignalP"/>
    </source>
</evidence>
<organism evidence="3 4">
    <name type="scientific">Streptomyces amakusaensis</name>
    <dbReference type="NCBI Taxonomy" id="67271"/>
    <lineage>
        <taxon>Bacteria</taxon>
        <taxon>Bacillati</taxon>
        <taxon>Actinomycetota</taxon>
        <taxon>Actinomycetes</taxon>
        <taxon>Kitasatosporales</taxon>
        <taxon>Streptomycetaceae</taxon>
        <taxon>Streptomyces</taxon>
    </lineage>
</organism>
<dbReference type="PANTHER" id="PTHR46211">
    <property type="entry name" value="GLYCEROPHOSPHORYL DIESTER PHOSPHODIESTERASE"/>
    <property type="match status" value="1"/>
</dbReference>
<gene>
    <name evidence="3" type="ORF">ACFPRH_07435</name>
</gene>
<feature type="domain" description="GP-PDE" evidence="2">
    <location>
        <begin position="39"/>
        <end position="292"/>
    </location>
</feature>
<evidence type="ECO:0000313" key="4">
    <source>
        <dbReference type="Proteomes" id="UP001596160"/>
    </source>
</evidence>
<accession>A0ABW0AFZ8</accession>
<dbReference type="EMBL" id="JBHSKP010000003">
    <property type="protein sequence ID" value="MFC5151560.1"/>
    <property type="molecule type" value="Genomic_DNA"/>
</dbReference>
<evidence type="ECO:0000313" key="3">
    <source>
        <dbReference type="EMBL" id="MFC5151560.1"/>
    </source>
</evidence>
<name>A0ABW0AFZ8_9ACTN</name>
<dbReference type="PANTHER" id="PTHR46211:SF1">
    <property type="entry name" value="GLYCEROPHOSPHODIESTER PHOSPHODIESTERASE, CYTOPLASMIC"/>
    <property type="match status" value="1"/>
</dbReference>
<dbReference type="PROSITE" id="PS51704">
    <property type="entry name" value="GP_PDE"/>
    <property type="match status" value="1"/>
</dbReference>